<dbReference type="Pfam" id="PF13577">
    <property type="entry name" value="SnoaL_4"/>
    <property type="match status" value="1"/>
</dbReference>
<protein>
    <submittedName>
        <fullName evidence="2">DUF4440 domain-containing protein</fullName>
    </submittedName>
</protein>
<sequence length="154" mass="16794">MTQAVVSAADELEELRKLKARYCRFLDTKDVEAWRGVFTADVVVTLDMAVSVGGADPMTAPPIEGVDNFVPTVLGGLEGVATMHHCHTPELTLTSATTATGIWAMEDLLVFSDGREMHGAGHYRETYEKADGSWRIKTLHLTRTMLRITGGDDA</sequence>
<dbReference type="EMBL" id="LQOV01000007">
    <property type="protein sequence ID" value="ORV55072.1"/>
    <property type="molecule type" value="Genomic_DNA"/>
</dbReference>
<comment type="caution">
    <text evidence="2">The sequence shown here is derived from an EMBL/GenBank/DDBJ whole genome shotgun (WGS) entry which is preliminary data.</text>
</comment>
<dbReference type="RefSeq" id="WP_085220861.1">
    <property type="nucleotide sequence ID" value="NZ_AP022576.1"/>
</dbReference>
<reference evidence="2 3" key="1">
    <citation type="submission" date="2016-01" db="EMBL/GenBank/DDBJ databases">
        <title>The new phylogeny of the genus Mycobacterium.</title>
        <authorList>
            <person name="Tarcisio F."/>
            <person name="Conor M."/>
            <person name="Antonella G."/>
            <person name="Elisabetta G."/>
            <person name="Giulia F.S."/>
            <person name="Sara T."/>
            <person name="Anna F."/>
            <person name="Clotilde B."/>
            <person name="Roberto B."/>
            <person name="Veronica D.S."/>
            <person name="Fabio R."/>
            <person name="Monica P."/>
            <person name="Olivier J."/>
            <person name="Enrico T."/>
            <person name="Nicola S."/>
        </authorList>
    </citation>
    <scope>NUCLEOTIDE SEQUENCE [LARGE SCALE GENOMIC DNA]</scope>
    <source>
        <strain evidence="2 3">DSM 44852</strain>
    </source>
</reference>
<dbReference type="STRING" id="292462.AWC05_14495"/>
<evidence type="ECO:0000313" key="3">
    <source>
        <dbReference type="Proteomes" id="UP000193010"/>
    </source>
</evidence>
<dbReference type="InterPro" id="IPR032710">
    <property type="entry name" value="NTF2-like_dom_sf"/>
</dbReference>
<feature type="domain" description="SnoaL-like" evidence="1">
    <location>
        <begin position="10"/>
        <end position="139"/>
    </location>
</feature>
<evidence type="ECO:0000313" key="2">
    <source>
        <dbReference type="EMBL" id="ORV55072.1"/>
    </source>
</evidence>
<dbReference type="InterPro" id="IPR037401">
    <property type="entry name" value="SnoaL-like"/>
</dbReference>
<dbReference type="AlphaFoldDB" id="A0A1X1UE20"/>
<evidence type="ECO:0000259" key="1">
    <source>
        <dbReference type="Pfam" id="PF13577"/>
    </source>
</evidence>
<proteinExistence type="predicted"/>
<dbReference type="OrthoDB" id="3173051at2"/>
<dbReference type="Proteomes" id="UP000193010">
    <property type="component" value="Unassembled WGS sequence"/>
</dbReference>
<accession>A0A1X1UE20</accession>
<dbReference type="SUPFAM" id="SSF54427">
    <property type="entry name" value="NTF2-like"/>
    <property type="match status" value="1"/>
</dbReference>
<keyword evidence="3" id="KW-1185">Reference proteome</keyword>
<name>A0A1X1UE20_MYCFL</name>
<dbReference type="Gene3D" id="3.10.450.50">
    <property type="match status" value="1"/>
</dbReference>
<gene>
    <name evidence="2" type="ORF">AWC05_14495</name>
</gene>
<organism evidence="2 3">
    <name type="scientific">Mycobacterium florentinum</name>
    <dbReference type="NCBI Taxonomy" id="292462"/>
    <lineage>
        <taxon>Bacteria</taxon>
        <taxon>Bacillati</taxon>
        <taxon>Actinomycetota</taxon>
        <taxon>Actinomycetes</taxon>
        <taxon>Mycobacteriales</taxon>
        <taxon>Mycobacteriaceae</taxon>
        <taxon>Mycobacterium</taxon>
        <taxon>Mycobacterium simiae complex</taxon>
    </lineage>
</organism>